<dbReference type="PANTHER" id="PTHR12526:SF600">
    <property type="entry name" value="GLYCOSYL TRANSFERASE GROUP 1"/>
    <property type="match status" value="1"/>
</dbReference>
<sequence length="409" mass="47353">MKILFLTNLLPYPLDNGGKIKTYTTLKALHENGHEINLVSFYENEDEKKSIQKIKEICLAVNTINLKLTTATNKEYMRKVALKSLFSKYSFGVYKYLNNKMIGLLQKIAREEKYDCVYFDHLQMCVYYDCLKKLYPNAKFILDEHNCESVIMQRRYMTTKKILMKIFLLLEVVKLKAFEKKMLSIFDEIIALTHEDESAMKKIANKIIPINVIPIGMENNRGVLYGKNNSTDMVKIMFVGTLSWEPNNDGIIWFLKNVFPKLKDKIGEFELYIVGKNPSDELKEIAGLYMNVFVTGYVESVVAYYEKCDYMIVPLFVGSGQRVKIIESFAYGMPVISTTIGAEGIDYTDGVNILIADDVETFIYACVEMKREDIRRKISINSKKTFEKSYSIKQCQKMIEYVLEKTLKV</sequence>
<evidence type="ECO:0000313" key="1">
    <source>
        <dbReference type="EMBL" id="SDP75387.1"/>
    </source>
</evidence>
<dbReference type="EMBL" id="FNJQ01000048">
    <property type="protein sequence ID" value="SDP75387.1"/>
    <property type="molecule type" value="Genomic_DNA"/>
</dbReference>
<dbReference type="AlphaFoldDB" id="A0A1H0VAD9"/>
<dbReference type="SUPFAM" id="SSF53756">
    <property type="entry name" value="UDP-Glycosyltransferase/glycogen phosphorylase"/>
    <property type="match status" value="1"/>
</dbReference>
<dbReference type="Pfam" id="PF13692">
    <property type="entry name" value="Glyco_trans_1_4"/>
    <property type="match status" value="1"/>
</dbReference>
<dbReference type="GO" id="GO:0016757">
    <property type="term" value="F:glycosyltransferase activity"/>
    <property type="evidence" value="ECO:0007669"/>
    <property type="project" value="TreeGrafter"/>
</dbReference>
<keyword evidence="1" id="KW-0808">Transferase</keyword>
<name>A0A1H0VAD9_SELRU</name>
<dbReference type="PANTHER" id="PTHR12526">
    <property type="entry name" value="GLYCOSYLTRANSFERASE"/>
    <property type="match status" value="1"/>
</dbReference>
<dbReference type="OrthoDB" id="9807209at2"/>
<proteinExistence type="predicted"/>
<gene>
    <name evidence="1" type="ORF">SAMN05216366_14816</name>
</gene>
<reference evidence="1 2" key="1">
    <citation type="submission" date="2016-10" db="EMBL/GenBank/DDBJ databases">
        <authorList>
            <person name="de Groot N.N."/>
        </authorList>
    </citation>
    <scope>NUCLEOTIDE SEQUENCE [LARGE SCALE GENOMIC DNA]</scope>
    <source>
        <strain evidence="1 2">S137</strain>
    </source>
</reference>
<dbReference type="CDD" id="cd03801">
    <property type="entry name" value="GT4_PimA-like"/>
    <property type="match status" value="1"/>
</dbReference>
<dbReference type="RefSeq" id="WP_074573523.1">
    <property type="nucleotide sequence ID" value="NZ_FNJQ01000048.1"/>
</dbReference>
<protein>
    <submittedName>
        <fullName evidence="1">Glycosyl transferases group 1</fullName>
    </submittedName>
</protein>
<dbReference type="Gene3D" id="3.40.50.2000">
    <property type="entry name" value="Glycogen Phosphorylase B"/>
    <property type="match status" value="2"/>
</dbReference>
<evidence type="ECO:0000313" key="2">
    <source>
        <dbReference type="Proteomes" id="UP000182412"/>
    </source>
</evidence>
<accession>A0A1H0VAD9</accession>
<organism evidence="1 2">
    <name type="scientific">Selenomonas ruminantium</name>
    <dbReference type="NCBI Taxonomy" id="971"/>
    <lineage>
        <taxon>Bacteria</taxon>
        <taxon>Bacillati</taxon>
        <taxon>Bacillota</taxon>
        <taxon>Negativicutes</taxon>
        <taxon>Selenomonadales</taxon>
        <taxon>Selenomonadaceae</taxon>
        <taxon>Selenomonas</taxon>
    </lineage>
</organism>
<dbReference type="Proteomes" id="UP000182412">
    <property type="component" value="Unassembled WGS sequence"/>
</dbReference>